<keyword evidence="1" id="KW-0472">Membrane</keyword>
<evidence type="ECO:0000256" key="1">
    <source>
        <dbReference type="SAM" id="Phobius"/>
    </source>
</evidence>
<dbReference type="STRING" id="117157.SAMN04489717_4966"/>
<reference evidence="3 4" key="1">
    <citation type="submission" date="2016-10" db="EMBL/GenBank/DDBJ databases">
        <authorList>
            <person name="de Groot N.N."/>
        </authorList>
    </citation>
    <scope>NUCLEOTIDE SEQUENCE [LARGE SCALE GENOMIC DNA]</scope>
    <source>
        <strain evidence="3 4">DSM 22024</strain>
    </source>
</reference>
<keyword evidence="1" id="KW-0812">Transmembrane</keyword>
<gene>
    <name evidence="3" type="ORF">SAMN04489717_4966</name>
</gene>
<feature type="transmembrane region" description="Helical" evidence="1">
    <location>
        <begin position="150"/>
        <end position="172"/>
    </location>
</feature>
<name>A0A1H1XG52_9ACTN</name>
<keyword evidence="1" id="KW-1133">Transmembrane helix</keyword>
<keyword evidence="4" id="KW-1185">Reference proteome</keyword>
<evidence type="ECO:0000259" key="2">
    <source>
        <dbReference type="Pfam" id="PF10979"/>
    </source>
</evidence>
<dbReference type="InterPro" id="IPR024498">
    <property type="entry name" value="DUF2786"/>
</dbReference>
<dbReference type="RefSeq" id="WP_092655964.1">
    <property type="nucleotide sequence ID" value="NZ_LT629732.1"/>
</dbReference>
<proteinExistence type="predicted"/>
<accession>A0A1H1XG52</accession>
<organism evidence="3 4">
    <name type="scientific">Actinopolymorpha singaporensis</name>
    <dbReference type="NCBI Taxonomy" id="117157"/>
    <lineage>
        <taxon>Bacteria</taxon>
        <taxon>Bacillati</taxon>
        <taxon>Actinomycetota</taxon>
        <taxon>Actinomycetes</taxon>
        <taxon>Propionibacteriales</taxon>
        <taxon>Actinopolymorphaceae</taxon>
        <taxon>Actinopolymorpha</taxon>
    </lineage>
</organism>
<dbReference type="Pfam" id="PF10979">
    <property type="entry name" value="DUF2786"/>
    <property type="match status" value="1"/>
</dbReference>
<sequence>MSNAHGEMVGVRHQDPAGWVRVLLWETAQRAADGGRDRSDHAALELADPSLPAPLVDGVVDDCLTGAVGRLWERGWQPQDVAEFAARRLSGPARQLVLDVVASQAARCPRSTLDPRWRSQLEELETSPSWAADGARLTPWATRRRLSRVVALRLALTVLTFLYAAPSLAAVLPPPGRAGAAGQAGMPGVAGTGEHARRNDAGEKVLHRIRALLAKAESTEFPEEAEALSSKAQALMTKFSLDQAMVADDVSVPSAGAAGAHASARRVWLRAPYLNAKALLAQLVAEANRSRVVACTGMGFVTIIGAEADLQMVELLLTSLLLQADRAMLAASPSARAGGHSRTRSWRQSFLVSYATRIGQRLSAASEASMAEYDADTSGRLLPALTARDRAVRQLVTELFPRIRKTAVSTSNPAGWAAGKLAADLADLGARRGVGRAAS</sequence>
<protein>
    <recommendedName>
        <fullName evidence="2">DUF2786 domain-containing protein</fullName>
    </recommendedName>
</protein>
<dbReference type="AlphaFoldDB" id="A0A1H1XG52"/>
<dbReference type="OrthoDB" id="3508128at2"/>
<evidence type="ECO:0000313" key="4">
    <source>
        <dbReference type="Proteomes" id="UP000198983"/>
    </source>
</evidence>
<evidence type="ECO:0000313" key="3">
    <source>
        <dbReference type="EMBL" id="SDT08224.1"/>
    </source>
</evidence>
<feature type="domain" description="DUF2786" evidence="2">
    <location>
        <begin position="204"/>
        <end position="243"/>
    </location>
</feature>
<dbReference type="EMBL" id="LT629732">
    <property type="protein sequence ID" value="SDT08224.1"/>
    <property type="molecule type" value="Genomic_DNA"/>
</dbReference>
<dbReference type="Proteomes" id="UP000198983">
    <property type="component" value="Chromosome I"/>
</dbReference>